<dbReference type="CDD" id="cd06464">
    <property type="entry name" value="ACD_sHsps-like"/>
    <property type="match status" value="1"/>
</dbReference>
<feature type="compositionally biased region" description="Acidic residues" evidence="3">
    <location>
        <begin position="187"/>
        <end position="202"/>
    </location>
</feature>
<keyword evidence="6" id="KW-1185">Reference proteome</keyword>
<gene>
    <name evidence="5" type="ORF">SAMN05443636_0651</name>
</gene>
<feature type="region of interest" description="Disordered" evidence="3">
    <location>
        <begin position="133"/>
        <end position="202"/>
    </location>
</feature>
<dbReference type="SUPFAM" id="SSF49764">
    <property type="entry name" value="HSP20-like chaperones"/>
    <property type="match status" value="1"/>
</dbReference>
<evidence type="ECO:0000256" key="3">
    <source>
        <dbReference type="SAM" id="MobiDB-lite"/>
    </source>
</evidence>
<dbReference type="InterPro" id="IPR002068">
    <property type="entry name" value="A-crystallin/Hsp20_dom"/>
</dbReference>
<name>A0A1M5KUU3_9EURY</name>
<dbReference type="Pfam" id="PF00011">
    <property type="entry name" value="HSP20"/>
    <property type="match status" value="1"/>
</dbReference>
<organism evidence="5 6">
    <name type="scientific">Halobaculum gomorrense</name>
    <dbReference type="NCBI Taxonomy" id="43928"/>
    <lineage>
        <taxon>Archaea</taxon>
        <taxon>Methanobacteriati</taxon>
        <taxon>Methanobacteriota</taxon>
        <taxon>Stenosarchaea group</taxon>
        <taxon>Halobacteria</taxon>
        <taxon>Halobacteriales</taxon>
        <taxon>Haloferacaceae</taxon>
        <taxon>Halobaculum</taxon>
    </lineage>
</organism>
<evidence type="ECO:0000259" key="4">
    <source>
        <dbReference type="PROSITE" id="PS01031"/>
    </source>
</evidence>
<dbReference type="InterPro" id="IPR008978">
    <property type="entry name" value="HSP20-like_chaperone"/>
</dbReference>
<dbReference type="EMBL" id="FQWV01000001">
    <property type="protein sequence ID" value="SHG56537.1"/>
    <property type="molecule type" value="Genomic_DNA"/>
</dbReference>
<feature type="compositionally biased region" description="Low complexity" evidence="3">
    <location>
        <begin position="174"/>
        <end position="186"/>
    </location>
</feature>
<comment type="similarity">
    <text evidence="1 2">Belongs to the small heat shock protein (HSP20) family.</text>
</comment>
<evidence type="ECO:0000256" key="2">
    <source>
        <dbReference type="RuleBase" id="RU003616"/>
    </source>
</evidence>
<dbReference type="Proteomes" id="UP000184357">
    <property type="component" value="Unassembled WGS sequence"/>
</dbReference>
<protein>
    <submittedName>
        <fullName evidence="5">Molecular chaperone IbpA, HSP20 family</fullName>
    </submittedName>
</protein>
<evidence type="ECO:0000313" key="6">
    <source>
        <dbReference type="Proteomes" id="UP000184357"/>
    </source>
</evidence>
<sequence>MPEPDQFAEGANRIREVSESAVNTVLDRVGRGVATVQEKSPLAYDLLESEDAYLVVFDAPGAERSDVQVRFNEGAVEVRIDRFRDFREGFEMRFPGRGLALDGRAELPPGAAVEPEDATSTLTEHGTLRVRVPKAEGGAVAVEEGEADAEADDANGGDDKPGQLDSEEDDAEPTEAAGEADAAGSDEGTDDSDAEADADDER</sequence>
<proteinExistence type="inferred from homology"/>
<evidence type="ECO:0000313" key="5">
    <source>
        <dbReference type="EMBL" id="SHG56537.1"/>
    </source>
</evidence>
<feature type="domain" description="SHSP" evidence="4">
    <location>
        <begin position="33"/>
        <end position="150"/>
    </location>
</feature>
<dbReference type="Gene3D" id="2.60.40.790">
    <property type="match status" value="1"/>
</dbReference>
<reference evidence="5 6" key="1">
    <citation type="submission" date="2016-11" db="EMBL/GenBank/DDBJ databases">
        <authorList>
            <person name="Jaros S."/>
            <person name="Januszkiewicz K."/>
            <person name="Wedrychowicz H."/>
        </authorList>
    </citation>
    <scope>NUCLEOTIDE SEQUENCE [LARGE SCALE GENOMIC DNA]</scope>
    <source>
        <strain evidence="5 6">DSM 9297</strain>
    </source>
</reference>
<accession>A0A1M5KUU3</accession>
<feature type="compositionally biased region" description="Acidic residues" evidence="3">
    <location>
        <begin position="143"/>
        <end position="156"/>
    </location>
</feature>
<dbReference type="AlphaFoldDB" id="A0A1M5KUU3"/>
<dbReference type="STRING" id="43928.SAMN05443636_0651"/>
<dbReference type="RefSeq" id="WP_073306930.1">
    <property type="nucleotide sequence ID" value="NZ_FQWV01000001.1"/>
</dbReference>
<evidence type="ECO:0000256" key="1">
    <source>
        <dbReference type="PROSITE-ProRule" id="PRU00285"/>
    </source>
</evidence>
<dbReference type="PROSITE" id="PS01031">
    <property type="entry name" value="SHSP"/>
    <property type="match status" value="1"/>
</dbReference>